<evidence type="ECO:0000313" key="2">
    <source>
        <dbReference type="Proteomes" id="UP000215539"/>
    </source>
</evidence>
<dbReference type="EMBL" id="LT906449">
    <property type="protein sequence ID" value="SNV07185.1"/>
    <property type="molecule type" value="Genomic_DNA"/>
</dbReference>
<reference evidence="1 2" key="1">
    <citation type="submission" date="2017-06" db="EMBL/GenBank/DDBJ databases">
        <authorList>
            <consortium name="Pathogen Informatics"/>
        </authorList>
    </citation>
    <scope>NUCLEOTIDE SEQUENCE [LARGE SCALE GENOMIC DNA]</scope>
    <source>
        <strain evidence="1 2">NCTC12947</strain>
    </source>
</reference>
<dbReference type="AlphaFoldDB" id="A0AAX2GXL4"/>
<evidence type="ECO:0008006" key="3">
    <source>
        <dbReference type="Google" id="ProtNLM"/>
    </source>
</evidence>
<proteinExistence type="predicted"/>
<protein>
    <recommendedName>
        <fullName evidence="3">3-oxoacyl-ACP synthase</fullName>
    </recommendedName>
</protein>
<accession>A0AAX2GXL4</accession>
<organism evidence="1 2">
    <name type="scientific">Capnocytophaga haemolytica</name>
    <dbReference type="NCBI Taxonomy" id="45243"/>
    <lineage>
        <taxon>Bacteria</taxon>
        <taxon>Pseudomonadati</taxon>
        <taxon>Bacteroidota</taxon>
        <taxon>Flavobacteriia</taxon>
        <taxon>Flavobacteriales</taxon>
        <taxon>Flavobacteriaceae</taxon>
        <taxon>Capnocytophaga</taxon>
    </lineage>
</organism>
<dbReference type="RefSeq" id="WP_074860787.1">
    <property type="nucleotide sequence ID" value="NZ_FOVX01000002.1"/>
</dbReference>
<evidence type="ECO:0000313" key="1">
    <source>
        <dbReference type="EMBL" id="SNV07185.1"/>
    </source>
</evidence>
<name>A0AAX2GXL4_9FLAO</name>
<gene>
    <name evidence="1" type="ORF">SAMEA44541418_00864</name>
</gene>
<sequence>MEQCIIEKGAITYKGEKLFSAEGGASFADFAKQALHFLQVDYPKFFKMDNLSKLAFLAAEVLLQALPPEEKKGVALLFANRSASLDTDLRHQRSIADPNNYYPSPAVFVYTLPNICLGEVSIRHGLHTENAFFVFDAYPEDFFTQYSSLLLQRGLAERVLCAWVDFLEGDYKAVATLI</sequence>
<dbReference type="Proteomes" id="UP000215539">
    <property type="component" value="Chromosome 1"/>
</dbReference>